<dbReference type="OrthoDB" id="9796077at2"/>
<dbReference type="PANTHER" id="PTHR38693:SF1">
    <property type="entry name" value="UBIQUINONE BIOSYNTHESIS ACCESSORY FACTOR UBIJ"/>
    <property type="match status" value="1"/>
</dbReference>
<name>A0A1H6N2C5_9GAMM</name>
<keyword evidence="3" id="KW-0830">Ubiquinone</keyword>
<reference evidence="4" key="1">
    <citation type="submission" date="2016-10" db="EMBL/GenBank/DDBJ databases">
        <authorList>
            <person name="Varghese N."/>
            <person name="Submissions S."/>
        </authorList>
    </citation>
    <scope>NUCLEOTIDE SEQUENCE [LARGE SCALE GENOMIC DNA]</scope>
    <source>
        <strain evidence="4">DSM 17616</strain>
    </source>
</reference>
<feature type="domain" description="SCP2" evidence="2">
    <location>
        <begin position="19"/>
        <end position="113"/>
    </location>
</feature>
<protein>
    <recommendedName>
        <fullName evidence="1">Ubiquinone biosynthesis accessory factor UbiJ</fullName>
    </recommendedName>
</protein>
<keyword evidence="1" id="KW-0963">Cytoplasm</keyword>
<dbReference type="Pfam" id="PF02036">
    <property type="entry name" value="SCP2"/>
    <property type="match status" value="1"/>
</dbReference>
<keyword evidence="1" id="KW-0831">Ubiquinone biosynthesis</keyword>
<evidence type="ECO:0000256" key="1">
    <source>
        <dbReference type="HAMAP-Rule" id="MF_02215"/>
    </source>
</evidence>
<sequence length="202" mass="22375">MLPLLPQLLCAVAEKTMARLIAMDPLAAGRLGRLYGKQLSFRLREWPVTLVLSASAQGILFNQHDEAVDCAIETDLASLRLLRDPSQLTRLIKADALQIDGDIQVAQQYSHFFQQLDPDWQQTLSAYVGDASAHKIALSLRHIHQYLSGKTAALHQLSAELAQDELQLTPTAIEMTQFSAAVSELAAKVDVMQQQLQAFQEL</sequence>
<dbReference type="STRING" id="173990.SAMN05660691_03065"/>
<gene>
    <name evidence="1" type="primary">ubiJ</name>
    <name evidence="3" type="ORF">SAMN05660691_03065</name>
</gene>
<comment type="subcellular location">
    <subcellularLocation>
        <location evidence="1">Cytoplasm</location>
    </subcellularLocation>
</comment>
<dbReference type="InterPro" id="IPR038989">
    <property type="entry name" value="UbiJ"/>
</dbReference>
<accession>A0A1H6N2C5</accession>
<dbReference type="GO" id="GO:0006744">
    <property type="term" value="P:ubiquinone biosynthetic process"/>
    <property type="evidence" value="ECO:0007669"/>
    <property type="project" value="UniProtKB-UniRule"/>
</dbReference>
<dbReference type="UniPathway" id="UPA00232"/>
<evidence type="ECO:0000259" key="2">
    <source>
        <dbReference type="Pfam" id="PF02036"/>
    </source>
</evidence>
<dbReference type="EMBL" id="FNXF01000013">
    <property type="protein sequence ID" value="SEI04606.1"/>
    <property type="molecule type" value="Genomic_DNA"/>
</dbReference>
<organism evidence="3 4">
    <name type="scientific">Rheinheimera pacifica</name>
    <dbReference type="NCBI Taxonomy" id="173990"/>
    <lineage>
        <taxon>Bacteria</taxon>
        <taxon>Pseudomonadati</taxon>
        <taxon>Pseudomonadota</taxon>
        <taxon>Gammaproteobacteria</taxon>
        <taxon>Chromatiales</taxon>
        <taxon>Chromatiaceae</taxon>
        <taxon>Rheinheimera</taxon>
    </lineage>
</organism>
<keyword evidence="4" id="KW-1185">Reference proteome</keyword>
<dbReference type="AlphaFoldDB" id="A0A1H6N2C5"/>
<dbReference type="HAMAP" id="MF_02215">
    <property type="entry name" value="UbiJ"/>
    <property type="match status" value="1"/>
</dbReference>
<proteinExistence type="inferred from homology"/>
<evidence type="ECO:0000313" key="3">
    <source>
        <dbReference type="EMBL" id="SEI04606.1"/>
    </source>
</evidence>
<dbReference type="RefSeq" id="WP_092795240.1">
    <property type="nucleotide sequence ID" value="NZ_DASWWU010000010.1"/>
</dbReference>
<comment type="similarity">
    <text evidence="1">Belongs to the UbiJ family.</text>
</comment>
<dbReference type="PANTHER" id="PTHR38693">
    <property type="entry name" value="UBIQUINONE BIOSYNTHESIS PROTEIN UBIJ"/>
    <property type="match status" value="1"/>
</dbReference>
<evidence type="ECO:0000313" key="4">
    <source>
        <dbReference type="Proteomes" id="UP000199371"/>
    </source>
</evidence>
<comment type="pathway">
    <text evidence="1">Cofactor biosynthesis; ubiquinone biosynthesis.</text>
</comment>
<dbReference type="GO" id="GO:0005737">
    <property type="term" value="C:cytoplasm"/>
    <property type="evidence" value="ECO:0007669"/>
    <property type="project" value="UniProtKB-SubCell"/>
</dbReference>
<dbReference type="Proteomes" id="UP000199371">
    <property type="component" value="Unassembled WGS sequence"/>
</dbReference>
<dbReference type="InterPro" id="IPR003033">
    <property type="entry name" value="SCP2_sterol-bd_dom"/>
</dbReference>
<comment type="function">
    <text evidence="1">Required for ubiquinone (coenzyme Q) biosynthesis. Binds hydrophobic ubiquinone biosynthetic intermediates via its SCP2 domain and is essential for the stability of the Ubi complex. May constitute a docking platform where Ubi enzymes assemble and access their SCP2-bound polyprenyl substrates.</text>
</comment>